<evidence type="ECO:0000256" key="1">
    <source>
        <dbReference type="ARBA" id="ARBA00004141"/>
    </source>
</evidence>
<evidence type="ECO:0000256" key="4">
    <source>
        <dbReference type="ARBA" id="ARBA00022989"/>
    </source>
</evidence>
<evidence type="ECO:0000256" key="3">
    <source>
        <dbReference type="ARBA" id="ARBA00022692"/>
    </source>
</evidence>
<name>A0ABY9HV07_9ACTN</name>
<keyword evidence="3 6" id="KW-0812">Transmembrane</keyword>
<protein>
    <recommendedName>
        <fullName evidence="6">Probable membrane transporter protein</fullName>
    </recommendedName>
</protein>
<feature type="transmembrane region" description="Helical" evidence="6">
    <location>
        <begin position="214"/>
        <end position="236"/>
    </location>
</feature>
<organism evidence="7 8">
    <name type="scientific">Streptomyces castrisilvae</name>
    <dbReference type="NCBI Taxonomy" id="3033811"/>
    <lineage>
        <taxon>Bacteria</taxon>
        <taxon>Bacillati</taxon>
        <taxon>Actinomycetota</taxon>
        <taxon>Actinomycetes</taxon>
        <taxon>Kitasatosporales</taxon>
        <taxon>Streptomycetaceae</taxon>
        <taxon>Streptomyces</taxon>
    </lineage>
</organism>
<feature type="transmembrane region" description="Helical" evidence="6">
    <location>
        <begin position="81"/>
        <end position="103"/>
    </location>
</feature>
<evidence type="ECO:0000256" key="6">
    <source>
        <dbReference type="RuleBase" id="RU363041"/>
    </source>
</evidence>
<evidence type="ECO:0000256" key="2">
    <source>
        <dbReference type="ARBA" id="ARBA00009142"/>
    </source>
</evidence>
<dbReference type="RefSeq" id="WP_306061386.1">
    <property type="nucleotide sequence ID" value="NZ_CP120998.1"/>
</dbReference>
<gene>
    <name evidence="7" type="ORF">P8A18_33245</name>
</gene>
<geneLocation type="plasmid" evidence="7 8">
    <name>unnamed1</name>
</geneLocation>
<accession>A0ABY9HV07</accession>
<dbReference type="PANTHER" id="PTHR43701">
    <property type="entry name" value="MEMBRANE TRANSPORTER PROTEIN MJ0441-RELATED"/>
    <property type="match status" value="1"/>
</dbReference>
<feature type="transmembrane region" description="Helical" evidence="6">
    <location>
        <begin position="146"/>
        <end position="168"/>
    </location>
</feature>
<sequence length="262" mass="26107">MHESLDALTLVLLALFGLAGGIGITAVGPGGVLPTIGMFLLTGLPPSTVAGTAIATHIATGTLGTAAFARSGQLKAGPTRHTVAVLAVTALVGTPIGVLLNTLVSGREFGELLACAVTVTAVLVWLRDHRERRAGAAVAPLSGEHIGTAPSVAVGLVVAVAAGLFGLGGPMLSVPLLVVCGLPVLTALAAAQAQSVVIAAIGTAGYALHGSVDWWLAAVVGVPELVGVLIGWRIAHAVPERRLKYALVGALLALAPYLALHA</sequence>
<keyword evidence="5 6" id="KW-0472">Membrane</keyword>
<dbReference type="PANTHER" id="PTHR43701:SF2">
    <property type="entry name" value="MEMBRANE TRANSPORTER PROTEIN YJNA-RELATED"/>
    <property type="match status" value="1"/>
</dbReference>
<evidence type="ECO:0000313" key="7">
    <source>
        <dbReference type="EMBL" id="WLQ38390.1"/>
    </source>
</evidence>
<dbReference type="Pfam" id="PF01925">
    <property type="entry name" value="TauE"/>
    <property type="match status" value="1"/>
</dbReference>
<keyword evidence="8" id="KW-1185">Reference proteome</keyword>
<evidence type="ECO:0000313" key="8">
    <source>
        <dbReference type="Proteomes" id="UP001239522"/>
    </source>
</evidence>
<dbReference type="EMBL" id="CP120998">
    <property type="protein sequence ID" value="WLQ38390.1"/>
    <property type="molecule type" value="Genomic_DNA"/>
</dbReference>
<proteinExistence type="inferred from homology"/>
<reference evidence="7 8" key="1">
    <citation type="submission" date="2023-03" db="EMBL/GenBank/DDBJ databases">
        <title>Isolation and description of six Streptomyces strains from soil environments, able to metabolize different microbial glucans.</title>
        <authorList>
            <person name="Widen T."/>
            <person name="Larsbrink J."/>
        </authorList>
    </citation>
    <scope>NUCLEOTIDE SEQUENCE [LARGE SCALE GENOMIC DNA]</scope>
    <source>
        <strain evidence="7 8">Mut1</strain>
        <plasmid evidence="7 8">unnamed1</plasmid>
    </source>
</reference>
<keyword evidence="4 6" id="KW-1133">Transmembrane helix</keyword>
<dbReference type="InterPro" id="IPR002781">
    <property type="entry name" value="TM_pro_TauE-like"/>
</dbReference>
<keyword evidence="7" id="KW-0614">Plasmid</keyword>
<feature type="transmembrane region" description="Helical" evidence="6">
    <location>
        <begin position="242"/>
        <end position="260"/>
    </location>
</feature>
<dbReference type="InterPro" id="IPR051598">
    <property type="entry name" value="TSUP/Inactive_protease-like"/>
</dbReference>
<keyword evidence="6" id="KW-1003">Cell membrane</keyword>
<comment type="similarity">
    <text evidence="2 6">Belongs to the 4-toluene sulfonate uptake permease (TSUP) (TC 2.A.102) family.</text>
</comment>
<feature type="transmembrane region" description="Helical" evidence="6">
    <location>
        <begin position="109"/>
        <end position="126"/>
    </location>
</feature>
<dbReference type="Proteomes" id="UP001239522">
    <property type="component" value="Plasmid unnamed1"/>
</dbReference>
<evidence type="ECO:0000256" key="5">
    <source>
        <dbReference type="ARBA" id="ARBA00023136"/>
    </source>
</evidence>
<feature type="transmembrane region" description="Helical" evidence="6">
    <location>
        <begin position="47"/>
        <end position="69"/>
    </location>
</feature>
<comment type="subcellular location">
    <subcellularLocation>
        <location evidence="6">Cell membrane</location>
        <topology evidence="6">Multi-pass membrane protein</topology>
    </subcellularLocation>
    <subcellularLocation>
        <location evidence="1">Membrane</location>
        <topology evidence="1">Multi-pass membrane protein</topology>
    </subcellularLocation>
</comment>